<comment type="caution">
    <text evidence="3">The sequence shown here is derived from an EMBL/GenBank/DDBJ whole genome shotgun (WGS) entry which is preliminary data.</text>
</comment>
<dbReference type="GO" id="GO:0004497">
    <property type="term" value="F:monooxygenase activity"/>
    <property type="evidence" value="ECO:0007669"/>
    <property type="project" value="UniProtKB-KW"/>
</dbReference>
<dbReference type="RefSeq" id="WP_416206005.1">
    <property type="nucleotide sequence ID" value="NZ_JBBKTX010000011.1"/>
</dbReference>
<keyword evidence="1" id="KW-0560">Oxidoreductase</keyword>
<accession>A0ABW8NIR6</accession>
<dbReference type="Gene3D" id="1.10.620.20">
    <property type="entry name" value="Ribonucleotide Reductase, subunit A"/>
    <property type="match status" value="1"/>
</dbReference>
<dbReference type="InterPro" id="IPR009078">
    <property type="entry name" value="Ferritin-like_SF"/>
</dbReference>
<name>A0ABW8NIR6_9GAMM</name>
<evidence type="ECO:0000313" key="4">
    <source>
        <dbReference type="Proteomes" id="UP001620597"/>
    </source>
</evidence>
<dbReference type="CDD" id="cd01058">
    <property type="entry name" value="AAMH_B"/>
    <property type="match status" value="1"/>
</dbReference>
<dbReference type="SUPFAM" id="SSF47240">
    <property type="entry name" value="Ferritin-like"/>
    <property type="match status" value="1"/>
</dbReference>
<gene>
    <name evidence="3" type="ORF">WG929_10650</name>
</gene>
<evidence type="ECO:0000256" key="1">
    <source>
        <dbReference type="ARBA" id="ARBA00023002"/>
    </source>
</evidence>
<organism evidence="3 4">
    <name type="scientific">Oceanobacter antarcticus</name>
    <dbReference type="NCBI Taxonomy" id="3133425"/>
    <lineage>
        <taxon>Bacteria</taxon>
        <taxon>Pseudomonadati</taxon>
        <taxon>Pseudomonadota</taxon>
        <taxon>Gammaproteobacteria</taxon>
        <taxon>Oceanospirillales</taxon>
        <taxon>Oceanospirillaceae</taxon>
        <taxon>Oceanobacter</taxon>
    </lineage>
</organism>
<dbReference type="Proteomes" id="UP001620597">
    <property type="component" value="Unassembled WGS sequence"/>
</dbReference>
<protein>
    <submittedName>
        <fullName evidence="3">Aromatic/alkene monooxygenase hydroxylase subunit beta</fullName>
    </submittedName>
</protein>
<dbReference type="InterPro" id="IPR012348">
    <property type="entry name" value="RNR-like"/>
</dbReference>
<dbReference type="PIRSF" id="PIRSF000040">
    <property type="entry name" value="MMOH_comp"/>
    <property type="match status" value="1"/>
</dbReference>
<dbReference type="InterPro" id="IPR012078">
    <property type="entry name" value="MP_mOase_hydro"/>
</dbReference>
<keyword evidence="4" id="KW-1185">Reference proteome</keyword>
<keyword evidence="2 3" id="KW-0503">Monooxygenase</keyword>
<dbReference type="Pfam" id="PF02332">
    <property type="entry name" value="Phenol_Hydrox"/>
    <property type="match status" value="1"/>
</dbReference>
<evidence type="ECO:0000256" key="2">
    <source>
        <dbReference type="ARBA" id="ARBA00023033"/>
    </source>
</evidence>
<evidence type="ECO:0000313" key="3">
    <source>
        <dbReference type="EMBL" id="MFK4752868.1"/>
    </source>
</evidence>
<dbReference type="InterPro" id="IPR003430">
    <property type="entry name" value="Phenol_Hydrox"/>
</dbReference>
<reference evidence="3 4" key="1">
    <citation type="submission" date="2024-03" db="EMBL/GenBank/DDBJ databases">
        <title>High-quality draft genome sequence of Oceanobacter sp. wDCs-4.</title>
        <authorList>
            <person name="Dong C."/>
        </authorList>
    </citation>
    <scope>NUCLEOTIDE SEQUENCE [LARGE SCALE GENOMIC DNA]</scope>
    <source>
        <strain evidence="4">wDCs-4</strain>
    </source>
</reference>
<dbReference type="EMBL" id="JBBKTX010000011">
    <property type="protein sequence ID" value="MFK4752868.1"/>
    <property type="molecule type" value="Genomic_DNA"/>
</dbReference>
<proteinExistence type="predicted"/>
<sequence>MTVEIKTSTLEPVRQTFANLERRFGDKPASRYQEATYDLQAEINFHYRPLWQPDKELNDRSRTAVAMADWYDLKDPRQFYYGTYVQQRAKMQEQAENNYSFFEKRGLPEHLSDAVKASLVRHLIPLRHVEHTANLNNVYGCSIGFGTSITQALLFNGMDRLGIAQYLSRIGLILDGNSGDLLTQAKQLWMQDPTWQGMRALCEKTLTVQDWFETFIAQDLVIDTLVFELFYVQYDQWLNANGAQDVGMLTEFMREWNRDNSRWIDSVLKTAAAESDANKALLGQWLNDWRGRVAEALAPVAQELCGGTASLEDALLALDKRTAKLGLS</sequence>